<evidence type="ECO:0000313" key="2">
    <source>
        <dbReference type="EMBL" id="MCK8493896.1"/>
    </source>
</evidence>
<accession>A0ABT0HNZ8</accession>
<feature type="chain" id="PRO_5046193341" evidence="1">
    <location>
        <begin position="23"/>
        <end position="213"/>
    </location>
</feature>
<sequence>MHTRISKLLILALLMGCSAVFAQTIDSPKTNTATSAASGQPLKTSLLPPMQAMAQKLKTVKITGDPDADYITLAKIHTQGTHDLLKAVLEVQSDSALTQAAKTMLSTAETDLASLNTIQKELKPGRANAAFAKQQRRVVAAIQEKIKQSASSYKLTDQPGKNLAIVLKDQRQDAANLATSYLQFGKETELRNFAQQSIEKVKLDLGIIENLFK</sequence>
<feature type="signal peptide" evidence="1">
    <location>
        <begin position="1"/>
        <end position="22"/>
    </location>
</feature>
<name>A0ABT0HNZ8_9BACT</name>
<dbReference type="EMBL" id="JALPRF010000003">
    <property type="protein sequence ID" value="MCK8493896.1"/>
    <property type="molecule type" value="Genomic_DNA"/>
</dbReference>
<protein>
    <submittedName>
        <fullName evidence="2">DUF305 domain-containing protein</fullName>
    </submittedName>
</protein>
<keyword evidence="1" id="KW-0732">Signal</keyword>
<evidence type="ECO:0000313" key="3">
    <source>
        <dbReference type="Proteomes" id="UP001202180"/>
    </source>
</evidence>
<gene>
    <name evidence="2" type="ORF">M0L20_18660</name>
</gene>
<proteinExistence type="predicted"/>
<comment type="caution">
    <text evidence="2">The sequence shown here is derived from an EMBL/GenBank/DDBJ whole genome shotgun (WGS) entry which is preliminary data.</text>
</comment>
<organism evidence="2 3">
    <name type="scientific">Spirosoma liriopis</name>
    <dbReference type="NCBI Taxonomy" id="2937440"/>
    <lineage>
        <taxon>Bacteria</taxon>
        <taxon>Pseudomonadati</taxon>
        <taxon>Bacteroidota</taxon>
        <taxon>Cytophagia</taxon>
        <taxon>Cytophagales</taxon>
        <taxon>Cytophagaceae</taxon>
        <taxon>Spirosoma</taxon>
    </lineage>
</organism>
<dbReference type="Proteomes" id="UP001202180">
    <property type="component" value="Unassembled WGS sequence"/>
</dbReference>
<keyword evidence="3" id="KW-1185">Reference proteome</keyword>
<evidence type="ECO:0000256" key="1">
    <source>
        <dbReference type="SAM" id="SignalP"/>
    </source>
</evidence>
<reference evidence="2 3" key="1">
    <citation type="submission" date="2022-04" db="EMBL/GenBank/DDBJ databases">
        <title>Spirosoma sp. strain RP8 genome sequencing and assembly.</title>
        <authorList>
            <person name="Jung Y."/>
        </authorList>
    </citation>
    <scope>NUCLEOTIDE SEQUENCE [LARGE SCALE GENOMIC DNA]</scope>
    <source>
        <strain evidence="2 3">RP8</strain>
    </source>
</reference>
<dbReference type="RefSeq" id="WP_248478522.1">
    <property type="nucleotide sequence ID" value="NZ_JALPRF010000003.1"/>
</dbReference>